<proteinExistence type="predicted"/>
<keyword evidence="1" id="KW-0812">Transmembrane</keyword>
<accession>A0AAV4WC84</accession>
<evidence type="ECO:0000313" key="2">
    <source>
        <dbReference type="EMBL" id="GIY79429.1"/>
    </source>
</evidence>
<comment type="caution">
    <text evidence="2">The sequence shown here is derived from an EMBL/GenBank/DDBJ whole genome shotgun (WGS) entry which is preliminary data.</text>
</comment>
<dbReference type="Proteomes" id="UP001054837">
    <property type="component" value="Unassembled WGS sequence"/>
</dbReference>
<reference evidence="2 3" key="1">
    <citation type="submission" date="2021-06" db="EMBL/GenBank/DDBJ databases">
        <title>Caerostris darwini draft genome.</title>
        <authorList>
            <person name="Kono N."/>
            <person name="Arakawa K."/>
        </authorList>
    </citation>
    <scope>NUCLEOTIDE SEQUENCE [LARGE SCALE GENOMIC DNA]</scope>
</reference>
<organism evidence="2 3">
    <name type="scientific">Caerostris darwini</name>
    <dbReference type="NCBI Taxonomy" id="1538125"/>
    <lineage>
        <taxon>Eukaryota</taxon>
        <taxon>Metazoa</taxon>
        <taxon>Ecdysozoa</taxon>
        <taxon>Arthropoda</taxon>
        <taxon>Chelicerata</taxon>
        <taxon>Arachnida</taxon>
        <taxon>Araneae</taxon>
        <taxon>Araneomorphae</taxon>
        <taxon>Entelegynae</taxon>
        <taxon>Araneoidea</taxon>
        <taxon>Araneidae</taxon>
        <taxon>Caerostris</taxon>
    </lineage>
</organism>
<dbReference type="AlphaFoldDB" id="A0AAV4WC84"/>
<sequence>MPPLPFRLSQVIRYFFIIGSIPSPFSMPPLPFRLFQVIRYFFIIGSIPSPFSMPPLPFRLSQVIRYFFIIGSISSPFFLCHHYLLGFLTSSSISSSLVRFHLLFLCHRYQAFSRLLFVHHRLDFISFFYATATI</sequence>
<keyword evidence="1" id="KW-1133">Transmembrane helix</keyword>
<dbReference type="EMBL" id="BPLQ01014397">
    <property type="protein sequence ID" value="GIY79429.1"/>
    <property type="molecule type" value="Genomic_DNA"/>
</dbReference>
<feature type="transmembrane region" description="Helical" evidence="1">
    <location>
        <begin position="63"/>
        <end position="79"/>
    </location>
</feature>
<keyword evidence="3" id="KW-1185">Reference proteome</keyword>
<name>A0AAV4WC84_9ARAC</name>
<gene>
    <name evidence="2" type="ORF">CDAR_242871</name>
</gene>
<evidence type="ECO:0000256" key="1">
    <source>
        <dbReference type="SAM" id="Phobius"/>
    </source>
</evidence>
<protein>
    <submittedName>
        <fullName evidence="2">Uncharacterized protein</fullName>
    </submittedName>
</protein>
<keyword evidence="1" id="KW-0472">Membrane</keyword>
<evidence type="ECO:0000313" key="3">
    <source>
        <dbReference type="Proteomes" id="UP001054837"/>
    </source>
</evidence>